<evidence type="ECO:0000313" key="2">
    <source>
        <dbReference type="Proteomes" id="UP001501729"/>
    </source>
</evidence>
<dbReference type="RefSeq" id="WP_390185386.1">
    <property type="nucleotide sequence ID" value="NZ_CP085304.1"/>
</dbReference>
<proteinExistence type="predicted"/>
<dbReference type="GeneID" id="68616363"/>
<dbReference type="AlphaFoldDB" id="A0AAV3UPR6"/>
<sequence length="82" mass="8779">MCTDVSLGFLGKIDYLAVQYVVGKVRLSAVEAGVPVGGPGFRVDDVNEKAVDGYQLINHGSTTGALKQTVHGWFDAYTVYGR</sequence>
<reference evidence="1 2" key="1">
    <citation type="journal article" date="2019" name="Int. J. Syst. Evol. Microbiol.">
        <title>The Global Catalogue of Microorganisms (GCM) 10K type strain sequencing project: providing services to taxonomists for standard genome sequencing and annotation.</title>
        <authorList>
            <consortium name="The Broad Institute Genomics Platform"/>
            <consortium name="The Broad Institute Genome Sequencing Center for Infectious Disease"/>
            <person name="Wu L."/>
            <person name="Ma J."/>
        </authorList>
    </citation>
    <scope>NUCLEOTIDE SEQUENCE [LARGE SCALE GENOMIC DNA]</scope>
    <source>
        <strain evidence="1 2">JCM 17504</strain>
    </source>
</reference>
<evidence type="ECO:0000313" key="1">
    <source>
        <dbReference type="EMBL" id="GAA5062658.1"/>
    </source>
</evidence>
<accession>A0AAV3UPR6</accession>
<name>A0AAV3UPR6_9EURY</name>
<dbReference type="EMBL" id="BAABKX010000022">
    <property type="protein sequence ID" value="GAA5062658.1"/>
    <property type="molecule type" value="Genomic_DNA"/>
</dbReference>
<keyword evidence="2" id="KW-1185">Reference proteome</keyword>
<dbReference type="Proteomes" id="UP001501729">
    <property type="component" value="Unassembled WGS sequence"/>
</dbReference>
<dbReference type="GO" id="GO:0003824">
    <property type="term" value="F:catalytic activity"/>
    <property type="evidence" value="ECO:0007669"/>
    <property type="project" value="InterPro"/>
</dbReference>
<protein>
    <submittedName>
        <fullName evidence="1">Uncharacterized protein</fullName>
    </submittedName>
</protein>
<organism evidence="1 2">
    <name type="scientific">Haladaptatus pallidirubidus</name>
    <dbReference type="NCBI Taxonomy" id="1008152"/>
    <lineage>
        <taxon>Archaea</taxon>
        <taxon>Methanobacteriati</taxon>
        <taxon>Methanobacteriota</taxon>
        <taxon>Stenosarchaea group</taxon>
        <taxon>Halobacteria</taxon>
        <taxon>Halobacteriales</taxon>
        <taxon>Haladaptataceae</taxon>
        <taxon>Haladaptatus</taxon>
    </lineage>
</organism>
<gene>
    <name evidence="1" type="ORF">GCM10025751_50290</name>
</gene>
<dbReference type="InterPro" id="IPR015813">
    <property type="entry name" value="Pyrv/PenolPyrv_kinase-like_dom"/>
</dbReference>
<comment type="caution">
    <text evidence="1">The sequence shown here is derived from an EMBL/GenBank/DDBJ whole genome shotgun (WGS) entry which is preliminary data.</text>
</comment>
<dbReference type="SUPFAM" id="SSF51621">
    <property type="entry name" value="Phosphoenolpyruvate/pyruvate domain"/>
    <property type="match status" value="1"/>
</dbReference>